<dbReference type="Proteomes" id="UP001172101">
    <property type="component" value="Unassembled WGS sequence"/>
</dbReference>
<dbReference type="GeneID" id="85317051"/>
<protein>
    <submittedName>
        <fullName evidence="2">Uncharacterized protein</fullName>
    </submittedName>
</protein>
<evidence type="ECO:0000313" key="2">
    <source>
        <dbReference type="EMBL" id="KAK0722205.1"/>
    </source>
</evidence>
<sequence>MEGSEDLAAIHPSHHTPITTRQGADVHAAFVPHKRAALGDMEALGGRRALFPTTTLPCPALPEVALSNSKFSKSITSPDSTHPSTLGVAAADLTLVIMKDKWALISGHRNGYSIRYGARRWLAERVPPAFFPPEPPA</sequence>
<accession>A0AA40AUD8</accession>
<organism evidence="2 3">
    <name type="scientific">Lasiosphaeria miniovina</name>
    <dbReference type="NCBI Taxonomy" id="1954250"/>
    <lineage>
        <taxon>Eukaryota</taxon>
        <taxon>Fungi</taxon>
        <taxon>Dikarya</taxon>
        <taxon>Ascomycota</taxon>
        <taxon>Pezizomycotina</taxon>
        <taxon>Sordariomycetes</taxon>
        <taxon>Sordariomycetidae</taxon>
        <taxon>Sordariales</taxon>
        <taxon>Lasiosphaeriaceae</taxon>
        <taxon>Lasiosphaeria</taxon>
    </lineage>
</organism>
<gene>
    <name evidence="2" type="ORF">B0T26DRAFT_207813</name>
</gene>
<feature type="region of interest" description="Disordered" evidence="1">
    <location>
        <begin position="1"/>
        <end position="22"/>
    </location>
</feature>
<dbReference type="RefSeq" id="XP_060298129.1">
    <property type="nucleotide sequence ID" value="XM_060433781.1"/>
</dbReference>
<evidence type="ECO:0000256" key="1">
    <source>
        <dbReference type="SAM" id="MobiDB-lite"/>
    </source>
</evidence>
<dbReference type="AlphaFoldDB" id="A0AA40AUD8"/>
<reference evidence="2" key="1">
    <citation type="submission" date="2023-06" db="EMBL/GenBank/DDBJ databases">
        <title>Genome-scale phylogeny and comparative genomics of the fungal order Sordariales.</title>
        <authorList>
            <consortium name="Lawrence Berkeley National Laboratory"/>
            <person name="Hensen N."/>
            <person name="Bonometti L."/>
            <person name="Westerberg I."/>
            <person name="Brannstrom I.O."/>
            <person name="Guillou S."/>
            <person name="Cros-Aarteil S."/>
            <person name="Calhoun S."/>
            <person name="Haridas S."/>
            <person name="Kuo A."/>
            <person name="Mondo S."/>
            <person name="Pangilinan J."/>
            <person name="Riley R."/>
            <person name="LaButti K."/>
            <person name="Andreopoulos B."/>
            <person name="Lipzen A."/>
            <person name="Chen C."/>
            <person name="Yanf M."/>
            <person name="Daum C."/>
            <person name="Ng V."/>
            <person name="Clum A."/>
            <person name="Steindorff A."/>
            <person name="Ohm R."/>
            <person name="Martin F."/>
            <person name="Silar P."/>
            <person name="Natvig D."/>
            <person name="Lalanne C."/>
            <person name="Gautier V."/>
            <person name="Ament-velasquez S.L."/>
            <person name="Kruys A."/>
            <person name="Hutchinson M.I."/>
            <person name="Powell A.J."/>
            <person name="Barry K."/>
            <person name="Miller A.N."/>
            <person name="Grigoriev I.V."/>
            <person name="Debuchy R."/>
            <person name="Gladieux P."/>
            <person name="Thoren M.H."/>
            <person name="Johannesson H."/>
        </authorList>
    </citation>
    <scope>NUCLEOTIDE SEQUENCE</scope>
    <source>
        <strain evidence="2">SMH2392-1A</strain>
    </source>
</reference>
<proteinExistence type="predicted"/>
<dbReference type="EMBL" id="JAUIRO010000003">
    <property type="protein sequence ID" value="KAK0722205.1"/>
    <property type="molecule type" value="Genomic_DNA"/>
</dbReference>
<keyword evidence="3" id="KW-1185">Reference proteome</keyword>
<evidence type="ECO:0000313" key="3">
    <source>
        <dbReference type="Proteomes" id="UP001172101"/>
    </source>
</evidence>
<comment type="caution">
    <text evidence="2">The sequence shown here is derived from an EMBL/GenBank/DDBJ whole genome shotgun (WGS) entry which is preliminary data.</text>
</comment>
<name>A0AA40AUD8_9PEZI</name>